<feature type="region of interest" description="Disordered" evidence="1">
    <location>
        <begin position="403"/>
        <end position="435"/>
    </location>
</feature>
<sequence>MKNWLKIVLVMFCILIMVSSASALSVRILKTDPVPAESGKYLTVWLKVDNTGGGTAKDVLVRIVPEYPFSVESGWRTEEDIGHIPPNDIAIVDFKLKVDENALEGTNTLKVEYREAIDADWSERDLNIEVESKRVDFAVANIDSIPKRLISDSDDAQLTVDIQNIGEGKAEAVKAKLILPDGFEPSESYSDVSNIGTIESLGSGTATFYIDIDEYTLPGEHLAKLELSYLQEEAQKNVYRNETLGLLIPVKSTPLFDVVSSETTPSELSTGSENVELKMVIKNIGSKKGESVRVKVKEKTEQPFSFEDGASYDYIGDLDAGDIGEAVLRFDIDEKDAVVKTYILDIEIRCVEDENVRLFEESVPVTISTKKESTPMPILWAGIVIVVLFVLVVYVILPRIRKRKEKAVKPREAPKRRDEDDGGDYLESLKKKKEL</sequence>
<evidence type="ECO:0000256" key="1">
    <source>
        <dbReference type="SAM" id="MobiDB-lite"/>
    </source>
</evidence>
<evidence type="ECO:0000313" key="3">
    <source>
        <dbReference type="EMBL" id="QNO43635.1"/>
    </source>
</evidence>
<organism evidence="3">
    <name type="scientific">Candidatus Methanogaster sp. ANME-2c ERB4</name>
    <dbReference type="NCBI Taxonomy" id="2759911"/>
    <lineage>
        <taxon>Archaea</taxon>
        <taxon>Methanobacteriati</taxon>
        <taxon>Methanobacteriota</taxon>
        <taxon>Stenosarchaea group</taxon>
        <taxon>Methanomicrobia</taxon>
        <taxon>Methanosarcinales</taxon>
        <taxon>ANME-2 cluster</taxon>
        <taxon>Candidatus Methanogasteraceae</taxon>
        <taxon>Candidatus Methanogaster</taxon>
    </lineage>
</organism>
<evidence type="ECO:0000256" key="2">
    <source>
        <dbReference type="SAM" id="Phobius"/>
    </source>
</evidence>
<proteinExistence type="predicted"/>
<feature type="transmembrane region" description="Helical" evidence="2">
    <location>
        <begin position="378"/>
        <end position="397"/>
    </location>
</feature>
<protein>
    <recommendedName>
        <fullName evidence="6">CARDB domain-containing protein</fullName>
    </recommendedName>
</protein>
<gene>
    <name evidence="4" type="ORF">AGMAKMMB_00008</name>
    <name evidence="5" type="ORF">BOLHPIDD_00008</name>
    <name evidence="3" type="ORF">MOOKMAHM_00004</name>
</gene>
<dbReference type="EMBL" id="MT631075">
    <property type="protein sequence ID" value="QNO45121.1"/>
    <property type="molecule type" value="Genomic_DNA"/>
</dbReference>
<dbReference type="EMBL" id="MT631432">
    <property type="protein sequence ID" value="QNO50367.1"/>
    <property type="molecule type" value="Genomic_DNA"/>
</dbReference>
<keyword evidence="2" id="KW-0812">Transmembrane</keyword>
<dbReference type="EMBL" id="MT630848">
    <property type="protein sequence ID" value="QNO43635.1"/>
    <property type="molecule type" value="Genomic_DNA"/>
</dbReference>
<accession>A0A7G9Y6K1</accession>
<reference evidence="3" key="1">
    <citation type="submission" date="2020-06" db="EMBL/GenBank/DDBJ databases">
        <title>Unique genomic features of the anaerobic methanotrophic archaea.</title>
        <authorList>
            <person name="Chadwick G.L."/>
            <person name="Skennerton C.T."/>
            <person name="Laso-Perez R."/>
            <person name="Leu A.O."/>
            <person name="Speth D.R."/>
            <person name="Yu H."/>
            <person name="Morgan-Lang C."/>
            <person name="Hatzenpichler R."/>
            <person name="Goudeau D."/>
            <person name="Malmstrom R."/>
            <person name="Brazelton W.J."/>
            <person name="Woyke T."/>
            <person name="Hallam S.J."/>
            <person name="Tyson G.W."/>
            <person name="Wegener G."/>
            <person name="Boetius A."/>
            <person name="Orphan V."/>
        </authorList>
    </citation>
    <scope>NUCLEOTIDE SEQUENCE</scope>
</reference>
<dbReference type="AlphaFoldDB" id="A0A7G9Y6K1"/>
<evidence type="ECO:0000313" key="5">
    <source>
        <dbReference type="EMBL" id="QNO50367.1"/>
    </source>
</evidence>
<evidence type="ECO:0000313" key="4">
    <source>
        <dbReference type="EMBL" id="QNO45121.1"/>
    </source>
</evidence>
<evidence type="ECO:0008006" key="6">
    <source>
        <dbReference type="Google" id="ProtNLM"/>
    </source>
</evidence>
<dbReference type="PANTHER" id="PTHR35902">
    <property type="entry name" value="S-LAYER DOMAIN-LIKE PROTEIN-RELATED"/>
    <property type="match status" value="1"/>
</dbReference>
<feature type="compositionally biased region" description="Basic and acidic residues" evidence="1">
    <location>
        <begin position="407"/>
        <end position="419"/>
    </location>
</feature>
<keyword evidence="2" id="KW-0472">Membrane</keyword>
<dbReference type="PANTHER" id="PTHR35902:SF3">
    <property type="entry name" value="NPCBM-ASSOCIATED, NEW3 DOMAIN OF ALPHA-GALACTOSIDASE"/>
    <property type="match status" value="1"/>
</dbReference>
<name>A0A7G9Y6K1_9EURY</name>
<keyword evidence="2" id="KW-1133">Transmembrane helix</keyword>